<evidence type="ECO:0000256" key="1">
    <source>
        <dbReference type="SAM" id="MobiDB-lite"/>
    </source>
</evidence>
<sequence length="230" mass="24745">MDAVLMNVDLDGSVQLRPAKGKEKSAAKLTGLAAAAITRRNRLPVMRERSDDSSSEEEQQQQARRSPLVVEVEQRRAAARASHPELVQRRARTAYRSVIGNRPVSVIVKKPLPHPAMRTTSAGSQEEPQGLHRAAVRRASDEAFDAYAAGTLAIAPSGLPLRRTRSDMSAETTIEDRKPSATSSYPVSHLEAAAVAPCAAATAPPIPVLLRPLPLTRSGCSSLTEFLTIE</sequence>
<protein>
    <submittedName>
        <fullName evidence="2">Uncharacterized protein</fullName>
    </submittedName>
</protein>
<dbReference type="EMBL" id="JWZX01002830">
    <property type="protein sequence ID" value="KOO26597.1"/>
    <property type="molecule type" value="Genomic_DNA"/>
</dbReference>
<name>A0A0M0JJU4_9EUKA</name>
<organism evidence="2 3">
    <name type="scientific">Chrysochromulina tobinii</name>
    <dbReference type="NCBI Taxonomy" id="1460289"/>
    <lineage>
        <taxon>Eukaryota</taxon>
        <taxon>Haptista</taxon>
        <taxon>Haptophyta</taxon>
        <taxon>Prymnesiophyceae</taxon>
        <taxon>Prymnesiales</taxon>
        <taxon>Chrysochromulinaceae</taxon>
        <taxon>Chrysochromulina</taxon>
    </lineage>
</organism>
<dbReference type="Proteomes" id="UP000037460">
    <property type="component" value="Unassembled WGS sequence"/>
</dbReference>
<evidence type="ECO:0000313" key="3">
    <source>
        <dbReference type="Proteomes" id="UP000037460"/>
    </source>
</evidence>
<proteinExistence type="predicted"/>
<reference evidence="3" key="1">
    <citation type="journal article" date="2015" name="PLoS Genet.">
        <title>Genome Sequence and Transcriptome Analyses of Chrysochromulina tobin: Metabolic Tools for Enhanced Algal Fitness in the Prominent Order Prymnesiales (Haptophyceae).</title>
        <authorList>
            <person name="Hovde B.T."/>
            <person name="Deodato C.R."/>
            <person name="Hunsperger H.M."/>
            <person name="Ryken S.A."/>
            <person name="Yost W."/>
            <person name="Jha R.K."/>
            <person name="Patterson J."/>
            <person name="Monnat R.J. Jr."/>
            <person name="Barlow S.B."/>
            <person name="Starkenburg S.R."/>
            <person name="Cattolico R.A."/>
        </authorList>
    </citation>
    <scope>NUCLEOTIDE SEQUENCE</scope>
    <source>
        <strain evidence="3">CCMP291</strain>
    </source>
</reference>
<evidence type="ECO:0000313" key="2">
    <source>
        <dbReference type="EMBL" id="KOO26597.1"/>
    </source>
</evidence>
<comment type="caution">
    <text evidence="2">The sequence shown here is derived from an EMBL/GenBank/DDBJ whole genome shotgun (WGS) entry which is preliminary data.</text>
</comment>
<keyword evidence="3" id="KW-1185">Reference proteome</keyword>
<accession>A0A0M0JJU4</accession>
<dbReference type="AlphaFoldDB" id="A0A0M0JJU4"/>
<gene>
    <name evidence="2" type="ORF">Ctob_013446</name>
</gene>
<feature type="region of interest" description="Disordered" evidence="1">
    <location>
        <begin position="37"/>
        <end position="69"/>
    </location>
</feature>